<dbReference type="RefSeq" id="WP_014886955.1">
    <property type="nucleotide sequence ID" value="NC_018414.1"/>
</dbReference>
<dbReference type="Gene3D" id="3.90.1200.10">
    <property type="match status" value="1"/>
</dbReference>
<reference evidence="2 3" key="1">
    <citation type="journal article" date="2012" name="Mol. Biol. Evol.">
        <title>Genome reduction and co-evolution between the primary and secondary bacterial symbionts of psyllids.</title>
        <authorList>
            <person name="Sloan D.B."/>
            <person name="Moran N.A."/>
        </authorList>
    </citation>
    <scope>NUCLEOTIDE SEQUENCE [LARGE SCALE GENOMIC DNA]</scope>
    <source>
        <strain evidence="2 3">CE</strain>
    </source>
</reference>
<keyword evidence="2" id="KW-0808">Transferase</keyword>
<dbReference type="InterPro" id="IPR011009">
    <property type="entry name" value="Kinase-like_dom_sf"/>
</dbReference>
<organism evidence="2 3">
    <name type="scientific">Candidatus Carsonella ruddii CE isolate Thao2000</name>
    <dbReference type="NCBI Taxonomy" id="1202536"/>
    <lineage>
        <taxon>Bacteria</taxon>
        <taxon>Pseudomonadati</taxon>
        <taxon>Pseudomonadota</taxon>
        <taxon>Gammaproteobacteria</taxon>
        <taxon>Oceanospirillales</taxon>
        <taxon>Halomonadaceae</taxon>
        <taxon>Zymobacter group</taxon>
        <taxon>Candidatus Carsonella</taxon>
    </lineage>
</organism>
<dbReference type="Proteomes" id="UP000003932">
    <property type="component" value="Chromosome"/>
</dbReference>
<keyword evidence="1" id="KW-0812">Transmembrane</keyword>
<accession>J7GT27</accession>
<protein>
    <submittedName>
        <fullName evidence="2">Putative homoserine kinase</fullName>
    </submittedName>
</protein>
<dbReference type="KEGG" id="cru:A33U_0210"/>
<name>J7GT27_CARRU</name>
<dbReference type="SUPFAM" id="SSF56112">
    <property type="entry name" value="Protein kinase-like (PK-like)"/>
    <property type="match status" value="1"/>
</dbReference>
<dbReference type="STRING" id="1202536.A33U_0210"/>
<evidence type="ECO:0000313" key="3">
    <source>
        <dbReference type="Proteomes" id="UP000003932"/>
    </source>
</evidence>
<evidence type="ECO:0000313" key="2">
    <source>
        <dbReference type="EMBL" id="AFP83654.1"/>
    </source>
</evidence>
<proteinExistence type="predicted"/>
<keyword evidence="1" id="KW-0472">Membrane</keyword>
<feature type="transmembrane region" description="Helical" evidence="1">
    <location>
        <begin position="6"/>
        <end position="22"/>
    </location>
</feature>
<dbReference type="GO" id="GO:0016301">
    <property type="term" value="F:kinase activity"/>
    <property type="evidence" value="ECO:0007669"/>
    <property type="project" value="UniProtKB-KW"/>
</dbReference>
<sequence>MFNYKIFNHIYLIVFFLKNFFLKTNNFGINSNSYFLLKKKTEFFYSNIFIISYKKLYNIKIFQNKINFLITKIIIFYIKKTFYKKIIGELSYFPNINFILKVSFLFLIIKIKKKINKIKFNYFLFYKIKKNLISKFFFNIYKNKIKNTNLFIHNDLFKDNILFYGNFLTSVIDLYNYNLNNKNNDIINIIYENCFNNNLINFSIIENYFKFKKINLKKNNFFFIIKLFFYRLKKNLNNNISKNPYFYFKKKFYEIRFLL</sequence>
<gene>
    <name evidence="2" type="primary">thrB</name>
    <name evidence="2" type="ORF">A33U_0210</name>
</gene>
<dbReference type="EMBL" id="CP003541">
    <property type="protein sequence ID" value="AFP83654.1"/>
    <property type="molecule type" value="Genomic_DNA"/>
</dbReference>
<dbReference type="HOGENOM" id="CLU_1127499_0_0_6"/>
<dbReference type="PATRIC" id="fig|1202536.3.peg.179"/>
<keyword evidence="2" id="KW-0418">Kinase</keyword>
<keyword evidence="1" id="KW-1133">Transmembrane helix</keyword>
<evidence type="ECO:0000256" key="1">
    <source>
        <dbReference type="SAM" id="Phobius"/>
    </source>
</evidence>
<dbReference type="AlphaFoldDB" id="J7GT27"/>
<feature type="transmembrane region" description="Helical" evidence="1">
    <location>
        <begin position="90"/>
        <end position="109"/>
    </location>
</feature>
<dbReference type="OrthoDB" id="9933585at2"/>